<organism evidence="10 11">
    <name type="scientific">Upupa epops</name>
    <name type="common">Eurasian hoopoe</name>
    <dbReference type="NCBI Taxonomy" id="57439"/>
    <lineage>
        <taxon>Eukaryota</taxon>
        <taxon>Metazoa</taxon>
        <taxon>Chordata</taxon>
        <taxon>Craniata</taxon>
        <taxon>Vertebrata</taxon>
        <taxon>Euteleostomi</taxon>
        <taxon>Archelosauria</taxon>
        <taxon>Archosauria</taxon>
        <taxon>Dinosauria</taxon>
        <taxon>Saurischia</taxon>
        <taxon>Theropoda</taxon>
        <taxon>Coelurosauria</taxon>
        <taxon>Aves</taxon>
        <taxon>Neognathae</taxon>
        <taxon>Neoaves</taxon>
        <taxon>Telluraves</taxon>
        <taxon>Coraciimorphae</taxon>
        <taxon>Bucerotiformes</taxon>
        <taxon>Upupidae</taxon>
        <taxon>Upupa</taxon>
    </lineage>
</organism>
<keyword evidence="1" id="KW-0808">Transferase</keyword>
<dbReference type="GO" id="GO:0035613">
    <property type="term" value="F:RNA stem-loop binding"/>
    <property type="evidence" value="ECO:0007669"/>
    <property type="project" value="TreeGrafter"/>
</dbReference>
<evidence type="ECO:0000256" key="2">
    <source>
        <dbReference type="ARBA" id="ARBA00022695"/>
    </source>
</evidence>
<dbReference type="PANTHER" id="PTHR41694">
    <property type="entry name" value="ENDOGENOUS RETROVIRUS GROUP K MEMBER POL PROTEIN"/>
    <property type="match status" value="1"/>
</dbReference>
<evidence type="ECO:0000256" key="5">
    <source>
        <dbReference type="ARBA" id="ARBA00022801"/>
    </source>
</evidence>
<proteinExistence type="predicted"/>
<evidence type="ECO:0000256" key="3">
    <source>
        <dbReference type="ARBA" id="ARBA00022722"/>
    </source>
</evidence>
<dbReference type="Gene3D" id="3.30.70.270">
    <property type="match status" value="1"/>
</dbReference>
<keyword evidence="5" id="KW-0378">Hydrolase</keyword>
<sequence>TKGHQKIKLKIDVKTFNDFKKLLGTINWIRLHLGIPIADLDPLFDLLKGDTALTLA</sequence>
<feature type="non-terminal residue" evidence="10">
    <location>
        <position position="1"/>
    </location>
</feature>
<evidence type="ECO:0000256" key="1">
    <source>
        <dbReference type="ARBA" id="ARBA00022679"/>
    </source>
</evidence>
<dbReference type="OrthoDB" id="6773263at2759"/>
<comment type="caution">
    <text evidence="10">The sequence shown here is derived from an EMBL/GenBank/DDBJ whole genome shotgun (WGS) entry which is preliminary data.</text>
</comment>
<name>A0A7K6AYQ1_UPUEP</name>
<evidence type="ECO:0000256" key="7">
    <source>
        <dbReference type="ARBA" id="ARBA00022918"/>
    </source>
</evidence>
<dbReference type="Pfam" id="PF06817">
    <property type="entry name" value="RVT_thumb"/>
    <property type="match status" value="1"/>
</dbReference>
<dbReference type="GO" id="GO:0003964">
    <property type="term" value="F:RNA-directed DNA polymerase activity"/>
    <property type="evidence" value="ECO:0007669"/>
    <property type="project" value="UniProtKB-KW"/>
</dbReference>
<keyword evidence="7" id="KW-0695">RNA-directed DNA polymerase</keyword>
<evidence type="ECO:0000256" key="4">
    <source>
        <dbReference type="ARBA" id="ARBA00022759"/>
    </source>
</evidence>
<dbReference type="GO" id="GO:0016787">
    <property type="term" value="F:hydrolase activity"/>
    <property type="evidence" value="ECO:0007669"/>
    <property type="project" value="UniProtKB-KW"/>
</dbReference>
<keyword evidence="6" id="KW-0862">Zinc</keyword>
<accession>A0A7K6AYQ1</accession>
<protein>
    <submittedName>
        <fullName evidence="10">POK7 protein</fullName>
    </submittedName>
</protein>
<evidence type="ECO:0000256" key="6">
    <source>
        <dbReference type="ARBA" id="ARBA00022833"/>
    </source>
</evidence>
<dbReference type="PANTHER" id="PTHR41694:SF4">
    <property type="entry name" value="ENDOGENOUS RETROVIRUS GROUP K MEMBER 10 POL PROTEIN-RELATED"/>
    <property type="match status" value="1"/>
</dbReference>
<evidence type="ECO:0000256" key="8">
    <source>
        <dbReference type="ARBA" id="ARBA00023268"/>
    </source>
</evidence>
<keyword evidence="4" id="KW-0255">Endonuclease</keyword>
<feature type="domain" description="Reverse transcriptase thumb" evidence="9">
    <location>
        <begin position="4"/>
        <end position="54"/>
    </location>
</feature>
<evidence type="ECO:0000313" key="11">
    <source>
        <dbReference type="Proteomes" id="UP000544127"/>
    </source>
</evidence>
<keyword evidence="2" id="KW-0548">Nucleotidyltransferase</keyword>
<dbReference type="GO" id="GO:0004519">
    <property type="term" value="F:endonuclease activity"/>
    <property type="evidence" value="ECO:0007669"/>
    <property type="project" value="UniProtKB-KW"/>
</dbReference>
<dbReference type="SUPFAM" id="SSF56672">
    <property type="entry name" value="DNA/RNA polymerases"/>
    <property type="match status" value="1"/>
</dbReference>
<keyword evidence="11" id="KW-1185">Reference proteome</keyword>
<keyword evidence="8" id="KW-0511">Multifunctional enzyme</keyword>
<dbReference type="Proteomes" id="UP000544127">
    <property type="component" value="Unassembled WGS sequence"/>
</dbReference>
<dbReference type="EMBL" id="VZRI01006816">
    <property type="protein sequence ID" value="NWU94771.1"/>
    <property type="molecule type" value="Genomic_DNA"/>
</dbReference>
<dbReference type="AlphaFoldDB" id="A0A7K6AYQ1"/>
<feature type="non-terminal residue" evidence="10">
    <location>
        <position position="56"/>
    </location>
</feature>
<reference evidence="10 11" key="1">
    <citation type="submission" date="2019-09" db="EMBL/GenBank/DDBJ databases">
        <title>Bird 10,000 Genomes (B10K) Project - Family phase.</title>
        <authorList>
            <person name="Zhang G."/>
        </authorList>
    </citation>
    <scope>NUCLEOTIDE SEQUENCE [LARGE SCALE GENOMIC DNA]</scope>
    <source>
        <strain evidence="10">B10K-DU-012-37</strain>
    </source>
</reference>
<evidence type="ECO:0000259" key="9">
    <source>
        <dbReference type="Pfam" id="PF06817"/>
    </source>
</evidence>
<evidence type="ECO:0000313" key="10">
    <source>
        <dbReference type="EMBL" id="NWU94771.1"/>
    </source>
</evidence>
<dbReference type="InterPro" id="IPR043502">
    <property type="entry name" value="DNA/RNA_pol_sf"/>
</dbReference>
<keyword evidence="3" id="KW-0540">Nuclease</keyword>
<dbReference type="InterPro" id="IPR010661">
    <property type="entry name" value="RVT_thumb"/>
</dbReference>
<gene>
    <name evidence="10" type="primary">Ervk7</name>
    <name evidence="10" type="ORF">UPUEPO_R15248</name>
</gene>
<dbReference type="InterPro" id="IPR043128">
    <property type="entry name" value="Rev_trsase/Diguanyl_cyclase"/>
</dbReference>